<evidence type="ECO:0000313" key="3">
    <source>
        <dbReference type="Proteomes" id="UP001164743"/>
    </source>
</evidence>
<evidence type="ECO:0008006" key="4">
    <source>
        <dbReference type="Google" id="ProtNLM"/>
    </source>
</evidence>
<dbReference type="RefSeq" id="XP_053021421.1">
    <property type="nucleotide sequence ID" value="XM_053170206.1"/>
</dbReference>
<protein>
    <recommendedName>
        <fullName evidence="4">Proteasome activator Blm10 mid region domain-containing protein</fullName>
    </recommendedName>
</protein>
<evidence type="ECO:0000256" key="1">
    <source>
        <dbReference type="SAM" id="SignalP"/>
    </source>
</evidence>
<gene>
    <name evidence="2" type="ORF">PtA15_6A495</name>
</gene>
<organism evidence="2 3">
    <name type="scientific">Puccinia triticina</name>
    <dbReference type="NCBI Taxonomy" id="208348"/>
    <lineage>
        <taxon>Eukaryota</taxon>
        <taxon>Fungi</taxon>
        <taxon>Dikarya</taxon>
        <taxon>Basidiomycota</taxon>
        <taxon>Pucciniomycotina</taxon>
        <taxon>Pucciniomycetes</taxon>
        <taxon>Pucciniales</taxon>
        <taxon>Pucciniaceae</taxon>
        <taxon>Puccinia</taxon>
    </lineage>
</organism>
<dbReference type="Proteomes" id="UP001164743">
    <property type="component" value="Chromosome 6A"/>
</dbReference>
<proteinExistence type="predicted"/>
<dbReference type="GeneID" id="77811101"/>
<evidence type="ECO:0000313" key="2">
    <source>
        <dbReference type="EMBL" id="WAQ85866.1"/>
    </source>
</evidence>
<name>A0ABY7CKV9_9BASI</name>
<sequence>MWLPRYLLAFASISQLIINIDASLDATTSALWLCDRAFFPDDEGVRHALRMFPGITTDYWRGFSSGRGISSEEAAIADFNKQWLKAQASDSTTHQSHQAILVKTVINYLLFNQSMSTKDLLKWCNALETTVIKHYQAHGKLSDFIIFAFHTLLLRHRNVKGFWGKLNNMVDRIKKGLGPHPYNIPWAHELYHPHLSVNGNFRIWKCLGDLISDEPRLKLLGEAINNYPGMPPLCASKNVPEKSSFSIGKLASSLKQLKVGHKSSKAGEVAEEVTKEVAAYRYITENINSIFTEIFLLLNHLLFGKPMSMRDLLNWCNALDQTVIKHSPHGKLADSIMYAFHTLLLRHRNVEDFRVKLDNMVDRIKKGALHDPHLYIPWAQEIYHPHLGVNGNFRDWNVLGDLISDEPRLKLLGEAINDYSGTSPPPTQDLSASANVPEKSSFSIGKLASSLKHLKVGHKSSKAGEVAEEVTKEATKKVAAYRYITENINSIFAEIFLPEPAKDLSSQTRVVSIAVLFYLRKIDMKTRAVNIAQSIIQNPGSHFLFDYERLLLQNLIK</sequence>
<keyword evidence="1" id="KW-0732">Signal</keyword>
<feature type="signal peptide" evidence="1">
    <location>
        <begin position="1"/>
        <end position="22"/>
    </location>
</feature>
<reference evidence="2" key="1">
    <citation type="submission" date="2022-10" db="EMBL/GenBank/DDBJ databases">
        <title>Puccinia triticina Genome sequencing and assembly.</title>
        <authorList>
            <person name="Li C."/>
        </authorList>
    </citation>
    <scope>NUCLEOTIDE SEQUENCE</scope>
    <source>
        <strain evidence="2">Pt15</strain>
    </source>
</reference>
<dbReference type="EMBL" id="CP110426">
    <property type="protein sequence ID" value="WAQ85866.1"/>
    <property type="molecule type" value="Genomic_DNA"/>
</dbReference>
<feature type="chain" id="PRO_5046250992" description="Proteasome activator Blm10 mid region domain-containing protein" evidence="1">
    <location>
        <begin position="23"/>
        <end position="557"/>
    </location>
</feature>
<accession>A0ABY7CKV9</accession>
<keyword evidence="3" id="KW-1185">Reference proteome</keyword>